<name>A0A2B7WEE7_POLH7</name>
<keyword evidence="3" id="KW-1185">Reference proteome</keyword>
<feature type="region of interest" description="Disordered" evidence="1">
    <location>
        <begin position="37"/>
        <end position="73"/>
    </location>
</feature>
<evidence type="ECO:0000313" key="3">
    <source>
        <dbReference type="Proteomes" id="UP000224634"/>
    </source>
</evidence>
<evidence type="ECO:0000313" key="2">
    <source>
        <dbReference type="EMBL" id="PGG94962.1"/>
    </source>
</evidence>
<dbReference type="AlphaFoldDB" id="A0A2B7WEE7"/>
<protein>
    <submittedName>
        <fullName evidence="2">Uncharacterized protein</fullName>
    </submittedName>
</protein>
<dbReference type="Proteomes" id="UP000224634">
    <property type="component" value="Unassembled WGS sequence"/>
</dbReference>
<evidence type="ECO:0000256" key="1">
    <source>
        <dbReference type="SAM" id="MobiDB-lite"/>
    </source>
</evidence>
<feature type="compositionally biased region" description="Low complexity" evidence="1">
    <location>
        <begin position="37"/>
        <end position="67"/>
    </location>
</feature>
<sequence length="73" mass="8318">MVFTDMVIHIQDHFQDMLHWDPWHLTLDSYFEFSTTTTPTTTTPTTTTPTTTTPTTTTPTTTTFTTTHPMPPL</sequence>
<comment type="caution">
    <text evidence="2">The sequence shown here is derived from an EMBL/GenBank/DDBJ whole genome shotgun (WGS) entry which is preliminary data.</text>
</comment>
<dbReference type="EMBL" id="PDNA01000584">
    <property type="protein sequence ID" value="PGG94962.1"/>
    <property type="molecule type" value="Genomic_DNA"/>
</dbReference>
<gene>
    <name evidence="2" type="ORF">AJ80_10073</name>
</gene>
<organism evidence="2 3">
    <name type="scientific">Polytolypa hystricis (strain UAMH7299)</name>
    <dbReference type="NCBI Taxonomy" id="1447883"/>
    <lineage>
        <taxon>Eukaryota</taxon>
        <taxon>Fungi</taxon>
        <taxon>Dikarya</taxon>
        <taxon>Ascomycota</taxon>
        <taxon>Pezizomycotina</taxon>
        <taxon>Eurotiomycetes</taxon>
        <taxon>Eurotiomycetidae</taxon>
        <taxon>Onygenales</taxon>
        <taxon>Onygenales incertae sedis</taxon>
        <taxon>Polytolypa</taxon>
    </lineage>
</organism>
<proteinExistence type="predicted"/>
<accession>A0A2B7WEE7</accession>
<reference evidence="2 3" key="1">
    <citation type="submission" date="2017-10" db="EMBL/GenBank/DDBJ databases">
        <title>Comparative genomics in systemic dimorphic fungi from Ajellomycetaceae.</title>
        <authorList>
            <person name="Munoz J.F."/>
            <person name="Mcewen J.G."/>
            <person name="Clay O.K."/>
            <person name="Cuomo C.A."/>
        </authorList>
    </citation>
    <scope>NUCLEOTIDE SEQUENCE [LARGE SCALE GENOMIC DNA]</scope>
    <source>
        <strain evidence="2 3">UAMH7299</strain>
    </source>
</reference>